<organism evidence="1 2">
    <name type="scientific">Aspergillus violaceofuscus (strain CBS 115571)</name>
    <dbReference type="NCBI Taxonomy" id="1450538"/>
    <lineage>
        <taxon>Eukaryota</taxon>
        <taxon>Fungi</taxon>
        <taxon>Dikarya</taxon>
        <taxon>Ascomycota</taxon>
        <taxon>Pezizomycotina</taxon>
        <taxon>Eurotiomycetes</taxon>
        <taxon>Eurotiomycetidae</taxon>
        <taxon>Eurotiales</taxon>
        <taxon>Aspergillaceae</taxon>
        <taxon>Aspergillus</taxon>
    </lineage>
</organism>
<dbReference type="AlphaFoldDB" id="A0A2V5HQ16"/>
<evidence type="ECO:0000313" key="1">
    <source>
        <dbReference type="EMBL" id="PYI18350.1"/>
    </source>
</evidence>
<dbReference type="OMA" id="ELQYMIM"/>
<accession>A0A2V5HQ16</accession>
<evidence type="ECO:0008006" key="3">
    <source>
        <dbReference type="Google" id="ProtNLM"/>
    </source>
</evidence>
<proteinExistence type="predicted"/>
<sequence length="340" mass="39762">MGVILKFEPMPDPTADWEDTELRVRVANIFCLICGYWTFDSQNLALAHMIPRKHGKFKKAVGSHTTKMNWKDTYRLIINDTHHRGCYVSCSRASEMFTDDVPLSCFRALLHLMKECLPRKPRRNRPNRRGRRRDRVCFGYVVHSCCWELLKTHRLKALAETDLSTLLVAFQHQWMDFQISFASGKDHPSTPDPFYTSSVFDTIYAEINEAEWYRKQAAGKAKNLRHTLQHVDHQTGLCALPFELIYMVAEYLSPQEARSLEKILDVRLGVSFWRPRISLDLFYEIQAVTRRDVDWGRLFSKLQELEKSDALVLRRQILECLDKHLNKIETDKQNAKQTGI</sequence>
<evidence type="ECO:0000313" key="2">
    <source>
        <dbReference type="Proteomes" id="UP000249829"/>
    </source>
</evidence>
<name>A0A2V5HQ16_ASPV1</name>
<protein>
    <recommendedName>
        <fullName evidence="3">F-box domain-containing protein</fullName>
    </recommendedName>
</protein>
<keyword evidence="2" id="KW-1185">Reference proteome</keyword>
<dbReference type="Proteomes" id="UP000249829">
    <property type="component" value="Unassembled WGS sequence"/>
</dbReference>
<gene>
    <name evidence="1" type="ORF">BO99DRAFT_443915</name>
</gene>
<dbReference type="EMBL" id="KZ825145">
    <property type="protein sequence ID" value="PYI18350.1"/>
    <property type="molecule type" value="Genomic_DNA"/>
</dbReference>
<reference evidence="1 2" key="1">
    <citation type="submission" date="2018-02" db="EMBL/GenBank/DDBJ databases">
        <title>The genomes of Aspergillus section Nigri reveals drivers in fungal speciation.</title>
        <authorList>
            <consortium name="DOE Joint Genome Institute"/>
            <person name="Vesth T.C."/>
            <person name="Nybo J."/>
            <person name="Theobald S."/>
            <person name="Brandl J."/>
            <person name="Frisvad J.C."/>
            <person name="Nielsen K.F."/>
            <person name="Lyhne E.K."/>
            <person name="Kogle M.E."/>
            <person name="Kuo A."/>
            <person name="Riley R."/>
            <person name="Clum A."/>
            <person name="Nolan M."/>
            <person name="Lipzen A."/>
            <person name="Salamov A."/>
            <person name="Henrissat B."/>
            <person name="Wiebenga A."/>
            <person name="De vries R.P."/>
            <person name="Grigoriev I.V."/>
            <person name="Mortensen U.H."/>
            <person name="Andersen M.R."/>
            <person name="Baker S.E."/>
        </authorList>
    </citation>
    <scope>NUCLEOTIDE SEQUENCE [LARGE SCALE GENOMIC DNA]</scope>
    <source>
        <strain evidence="1 2">CBS 115571</strain>
    </source>
</reference>